<keyword evidence="2" id="KW-1185">Reference proteome</keyword>
<sequence>MVHTVWDELAGTGAQPQAAKKDTIDVVDVNASCAMVMEALYGSVSQPAIAAAWGGKTVSAGPARLRDELS</sequence>
<comment type="caution">
    <text evidence="1">The sequence shown here is derived from an EMBL/GenBank/DDBJ whole genome shotgun (WGS) entry which is preliminary data.</text>
</comment>
<name>A0A9N9V526_9HYPO</name>
<organism evidence="1 2">
    <name type="scientific">Clonostachys rhizophaga</name>
    <dbReference type="NCBI Taxonomy" id="160324"/>
    <lineage>
        <taxon>Eukaryota</taxon>
        <taxon>Fungi</taxon>
        <taxon>Dikarya</taxon>
        <taxon>Ascomycota</taxon>
        <taxon>Pezizomycotina</taxon>
        <taxon>Sordariomycetes</taxon>
        <taxon>Hypocreomycetidae</taxon>
        <taxon>Hypocreales</taxon>
        <taxon>Bionectriaceae</taxon>
        <taxon>Clonostachys</taxon>
    </lineage>
</organism>
<accession>A0A9N9V526</accession>
<evidence type="ECO:0000313" key="1">
    <source>
        <dbReference type="EMBL" id="CAH0016257.1"/>
    </source>
</evidence>
<gene>
    <name evidence="1" type="ORF">CRHIZ90672A_00007437</name>
</gene>
<dbReference type="Proteomes" id="UP000696573">
    <property type="component" value="Unassembled WGS sequence"/>
</dbReference>
<dbReference type="AlphaFoldDB" id="A0A9N9V526"/>
<dbReference type="EMBL" id="CABFNQ020000461">
    <property type="protein sequence ID" value="CAH0016257.1"/>
    <property type="molecule type" value="Genomic_DNA"/>
</dbReference>
<proteinExistence type="predicted"/>
<evidence type="ECO:0000313" key="2">
    <source>
        <dbReference type="Proteomes" id="UP000696573"/>
    </source>
</evidence>
<reference evidence="1" key="1">
    <citation type="submission" date="2021-10" db="EMBL/GenBank/DDBJ databases">
        <authorList>
            <person name="Piombo E."/>
        </authorList>
    </citation>
    <scope>NUCLEOTIDE SEQUENCE</scope>
</reference>
<protein>
    <submittedName>
        <fullName evidence="1">Uncharacterized protein</fullName>
    </submittedName>
</protein>